<dbReference type="Proteomes" id="UP000054538">
    <property type="component" value="Unassembled WGS sequence"/>
</dbReference>
<dbReference type="GO" id="GO:0003676">
    <property type="term" value="F:nucleic acid binding"/>
    <property type="evidence" value="ECO:0007669"/>
    <property type="project" value="InterPro"/>
</dbReference>
<gene>
    <name evidence="2" type="ORF">PAXRUDRAFT_153350</name>
</gene>
<reference evidence="2 3" key="1">
    <citation type="submission" date="2014-04" db="EMBL/GenBank/DDBJ databases">
        <authorList>
            <consortium name="DOE Joint Genome Institute"/>
            <person name="Kuo A."/>
            <person name="Kohler A."/>
            <person name="Jargeat P."/>
            <person name="Nagy L.G."/>
            <person name="Floudas D."/>
            <person name="Copeland A."/>
            <person name="Barry K.W."/>
            <person name="Cichocki N."/>
            <person name="Veneault-Fourrey C."/>
            <person name="LaButti K."/>
            <person name="Lindquist E.A."/>
            <person name="Lipzen A."/>
            <person name="Lundell T."/>
            <person name="Morin E."/>
            <person name="Murat C."/>
            <person name="Sun H."/>
            <person name="Tunlid A."/>
            <person name="Henrissat B."/>
            <person name="Grigoriev I.V."/>
            <person name="Hibbett D.S."/>
            <person name="Martin F."/>
            <person name="Nordberg H.P."/>
            <person name="Cantor M.N."/>
            <person name="Hua S.X."/>
        </authorList>
    </citation>
    <scope>NUCLEOTIDE SEQUENCE [LARGE SCALE GENOMIC DNA]</scope>
    <source>
        <strain evidence="2 3">Ve08.2h10</strain>
    </source>
</reference>
<organism evidence="2 3">
    <name type="scientific">Paxillus rubicundulus Ve08.2h10</name>
    <dbReference type="NCBI Taxonomy" id="930991"/>
    <lineage>
        <taxon>Eukaryota</taxon>
        <taxon>Fungi</taxon>
        <taxon>Dikarya</taxon>
        <taxon>Basidiomycota</taxon>
        <taxon>Agaricomycotina</taxon>
        <taxon>Agaricomycetes</taxon>
        <taxon>Agaricomycetidae</taxon>
        <taxon>Boletales</taxon>
        <taxon>Paxilineae</taxon>
        <taxon>Paxillaceae</taxon>
        <taxon>Paxillus</taxon>
    </lineage>
</organism>
<evidence type="ECO:0000313" key="2">
    <source>
        <dbReference type="EMBL" id="KIK82957.1"/>
    </source>
</evidence>
<keyword evidence="3" id="KW-1185">Reference proteome</keyword>
<proteinExistence type="predicted"/>
<dbReference type="OrthoDB" id="2618249at2759"/>
<accession>A0A0D0CJU6</accession>
<protein>
    <submittedName>
        <fullName evidence="2">Unplaced genomic scaffold scaffold_781, whole genome shotgun sequence</fullName>
    </submittedName>
</protein>
<dbReference type="InParanoid" id="A0A0D0CJU6"/>
<dbReference type="Pfam" id="PF03184">
    <property type="entry name" value="DDE_1"/>
    <property type="match status" value="1"/>
</dbReference>
<evidence type="ECO:0000313" key="3">
    <source>
        <dbReference type="Proteomes" id="UP000054538"/>
    </source>
</evidence>
<name>A0A0D0CJU6_9AGAM</name>
<dbReference type="InterPro" id="IPR004875">
    <property type="entry name" value="DDE_SF_endonuclease_dom"/>
</dbReference>
<feature type="domain" description="DDE-1" evidence="1">
    <location>
        <begin position="26"/>
        <end position="80"/>
    </location>
</feature>
<dbReference type="AlphaFoldDB" id="A0A0D0CJU6"/>
<evidence type="ECO:0000259" key="1">
    <source>
        <dbReference type="Pfam" id="PF03184"/>
    </source>
</evidence>
<reference evidence="3" key="2">
    <citation type="submission" date="2015-01" db="EMBL/GenBank/DDBJ databases">
        <title>Evolutionary Origins and Diversification of the Mycorrhizal Mutualists.</title>
        <authorList>
            <consortium name="DOE Joint Genome Institute"/>
            <consortium name="Mycorrhizal Genomics Consortium"/>
            <person name="Kohler A."/>
            <person name="Kuo A."/>
            <person name="Nagy L.G."/>
            <person name="Floudas D."/>
            <person name="Copeland A."/>
            <person name="Barry K.W."/>
            <person name="Cichocki N."/>
            <person name="Veneault-Fourrey C."/>
            <person name="LaButti K."/>
            <person name="Lindquist E.A."/>
            <person name="Lipzen A."/>
            <person name="Lundell T."/>
            <person name="Morin E."/>
            <person name="Murat C."/>
            <person name="Riley R."/>
            <person name="Ohm R."/>
            <person name="Sun H."/>
            <person name="Tunlid A."/>
            <person name="Henrissat B."/>
            <person name="Grigoriev I.V."/>
            <person name="Hibbett D.S."/>
            <person name="Martin F."/>
        </authorList>
    </citation>
    <scope>NUCLEOTIDE SEQUENCE [LARGE SCALE GENOMIC DNA]</scope>
    <source>
        <strain evidence="3">Ve08.2h10</strain>
    </source>
</reference>
<sequence>MLSIIAPPDCGLVTKQMSRKKTEKFQITIGLACNADCSKKFNLLYIGKLKKPRCFKKQTPEQHSFYYHNKKKAWMTALHFKE</sequence>
<dbReference type="HOGENOM" id="CLU_018294_9_0_1"/>
<dbReference type="EMBL" id="KN825603">
    <property type="protein sequence ID" value="KIK82957.1"/>
    <property type="molecule type" value="Genomic_DNA"/>
</dbReference>